<dbReference type="Gene3D" id="2.60.40.10">
    <property type="entry name" value="Immunoglobulins"/>
    <property type="match status" value="1"/>
</dbReference>
<protein>
    <recommendedName>
        <fullName evidence="7">Major sperm protein</fullName>
    </recommendedName>
</protein>
<dbReference type="Pfam" id="PF00635">
    <property type="entry name" value="Motile_Sperm"/>
    <property type="match status" value="1"/>
</dbReference>
<comment type="function">
    <text evidence="5 7">Central component in molecular interactions underlying sperm crawling. Forms an extensive filament system that extends from sperm villipoda, along the leading edge of the pseudopod.</text>
</comment>
<dbReference type="GO" id="GO:0031143">
    <property type="term" value="C:pseudopodium"/>
    <property type="evidence" value="ECO:0007669"/>
    <property type="project" value="UniProtKB-SubCell"/>
</dbReference>
<dbReference type="SUPFAM" id="SSF49354">
    <property type="entry name" value="PapD-like"/>
    <property type="match status" value="1"/>
</dbReference>
<organism evidence="9 10">
    <name type="scientific">Panagrellus redivivus</name>
    <name type="common">Microworm</name>
    <dbReference type="NCBI Taxonomy" id="6233"/>
    <lineage>
        <taxon>Eukaryota</taxon>
        <taxon>Metazoa</taxon>
        <taxon>Ecdysozoa</taxon>
        <taxon>Nematoda</taxon>
        <taxon>Chromadorea</taxon>
        <taxon>Rhabditida</taxon>
        <taxon>Tylenchina</taxon>
        <taxon>Panagrolaimomorpha</taxon>
        <taxon>Panagrolaimoidea</taxon>
        <taxon>Panagrolaimidae</taxon>
        <taxon>Panagrellus</taxon>
    </lineage>
</organism>
<feature type="domain" description="MSP" evidence="8">
    <location>
        <begin position="68"/>
        <end position="184"/>
    </location>
</feature>
<evidence type="ECO:0000256" key="4">
    <source>
        <dbReference type="ARBA" id="ARBA00023273"/>
    </source>
</evidence>
<comment type="subcellular location">
    <subcellularLocation>
        <location evidence="6">Cell projection</location>
        <location evidence="6">Pseudopodium</location>
    </subcellularLocation>
    <subcellularLocation>
        <location evidence="1">Cytoplasm</location>
        <location evidence="1">Cytoskeleton</location>
    </subcellularLocation>
</comment>
<name>A0A7E4UYW5_PANRE</name>
<keyword evidence="3 7" id="KW-0206">Cytoskeleton</keyword>
<sequence length="184" mass="20508">MSNTRRSSVTFINMNASPLIHRLAARWPKAKRETAPPTMQTTTPCLQATTSSRPTFSIKTVVYPTTGMLETVPKNKIAYNGTFDEKKQCPVVVSNASDRPIAWAIKVTNTKRLEAVSGQGVLAPNENVIVVITCDAFQAAKDIRPDRIILEWASVPDGSSKTFQPKWQIFGNDRRKNIEVEYNL</sequence>
<dbReference type="InterPro" id="IPR000535">
    <property type="entry name" value="MSP_dom"/>
</dbReference>
<evidence type="ECO:0000259" key="8">
    <source>
        <dbReference type="PROSITE" id="PS50202"/>
    </source>
</evidence>
<evidence type="ECO:0000256" key="1">
    <source>
        <dbReference type="ARBA" id="ARBA00004245"/>
    </source>
</evidence>
<reference evidence="10" key="2">
    <citation type="submission" date="2020-10" db="UniProtKB">
        <authorList>
            <consortium name="WormBaseParasite"/>
        </authorList>
    </citation>
    <scope>IDENTIFICATION</scope>
</reference>
<evidence type="ECO:0000256" key="5">
    <source>
        <dbReference type="ARBA" id="ARBA00037744"/>
    </source>
</evidence>
<evidence type="ECO:0000256" key="7">
    <source>
        <dbReference type="RuleBase" id="RU003425"/>
    </source>
</evidence>
<dbReference type="InterPro" id="IPR013783">
    <property type="entry name" value="Ig-like_fold"/>
</dbReference>
<dbReference type="PROSITE" id="PS50202">
    <property type="entry name" value="MSP"/>
    <property type="match status" value="1"/>
</dbReference>
<evidence type="ECO:0000256" key="2">
    <source>
        <dbReference type="ARBA" id="ARBA00022490"/>
    </source>
</evidence>
<dbReference type="AlphaFoldDB" id="A0A7E4UYW5"/>
<dbReference type="InterPro" id="IPR008962">
    <property type="entry name" value="PapD-like_sf"/>
</dbReference>
<reference evidence="9" key="1">
    <citation type="journal article" date="2013" name="Genetics">
        <title>The draft genome and transcriptome of Panagrellus redivivus are shaped by the harsh demands of a free-living lifestyle.</title>
        <authorList>
            <person name="Srinivasan J."/>
            <person name="Dillman A.R."/>
            <person name="Macchietto M.G."/>
            <person name="Heikkinen L."/>
            <person name="Lakso M."/>
            <person name="Fracchia K.M."/>
            <person name="Antoshechkin I."/>
            <person name="Mortazavi A."/>
            <person name="Wong G."/>
            <person name="Sternberg P.W."/>
        </authorList>
    </citation>
    <scope>NUCLEOTIDE SEQUENCE [LARGE SCALE GENOMIC DNA]</scope>
    <source>
        <strain evidence="9">MT8872</strain>
    </source>
</reference>
<evidence type="ECO:0000256" key="6">
    <source>
        <dbReference type="ARBA" id="ARBA00037818"/>
    </source>
</evidence>
<dbReference type="WBParaSite" id="Pan_g14463.t1">
    <property type="protein sequence ID" value="Pan_g14463.t1"/>
    <property type="gene ID" value="Pan_g14463"/>
</dbReference>
<dbReference type="Proteomes" id="UP000492821">
    <property type="component" value="Unassembled WGS sequence"/>
</dbReference>
<dbReference type="PANTHER" id="PTHR22920">
    <property type="entry name" value="MAJOR SPERM PROTEIN"/>
    <property type="match status" value="1"/>
</dbReference>
<dbReference type="InterPro" id="IPR051155">
    <property type="entry name" value="Nematode_MSP"/>
</dbReference>
<evidence type="ECO:0000313" key="9">
    <source>
        <dbReference type="Proteomes" id="UP000492821"/>
    </source>
</evidence>
<keyword evidence="4" id="KW-0966">Cell projection</keyword>
<evidence type="ECO:0000256" key="3">
    <source>
        <dbReference type="ARBA" id="ARBA00023212"/>
    </source>
</evidence>
<accession>A0A7E4UYW5</accession>
<keyword evidence="2" id="KW-0963">Cytoplasm</keyword>
<proteinExistence type="predicted"/>
<dbReference type="PANTHER" id="PTHR22920:SF7">
    <property type="entry name" value="MSP DOMAIN-CONTAINING PROTEIN-RELATED"/>
    <property type="match status" value="1"/>
</dbReference>
<keyword evidence="9" id="KW-1185">Reference proteome</keyword>
<dbReference type="GO" id="GO:0005856">
    <property type="term" value="C:cytoskeleton"/>
    <property type="evidence" value="ECO:0007669"/>
    <property type="project" value="UniProtKB-SubCell"/>
</dbReference>
<evidence type="ECO:0000313" key="10">
    <source>
        <dbReference type="WBParaSite" id="Pan_g14463.t1"/>
    </source>
</evidence>